<dbReference type="GO" id="GO:0016787">
    <property type="term" value="F:hydrolase activity"/>
    <property type="evidence" value="ECO:0007669"/>
    <property type="project" value="UniProtKB-KW"/>
</dbReference>
<sequence length="62" mass="6869">MNSAHLIKLLISDGWRLAHTVGSHHQFKHPTKRGKVTVPHPKKDLPVGTVRSILKQAGLKDS</sequence>
<dbReference type="AlphaFoldDB" id="A0A3D8JU66"/>
<dbReference type="PANTHER" id="PTHR34873:SF3">
    <property type="entry name" value="ADDICTION MODULE TOXIN, HICA FAMILY"/>
    <property type="match status" value="1"/>
</dbReference>
<dbReference type="EMBL" id="QRGA01000015">
    <property type="protein sequence ID" value="RDU96265.1"/>
    <property type="molecule type" value="Genomic_DNA"/>
</dbReference>
<dbReference type="Proteomes" id="UP000256838">
    <property type="component" value="Unassembled WGS sequence"/>
</dbReference>
<dbReference type="GO" id="GO:0004519">
    <property type="term" value="F:endonuclease activity"/>
    <property type="evidence" value="ECO:0007669"/>
    <property type="project" value="UniProtKB-KW"/>
</dbReference>
<dbReference type="RefSeq" id="WP_115536193.1">
    <property type="nucleotide sequence ID" value="NZ_QRGA01000015.1"/>
</dbReference>
<comment type="similarity">
    <text evidence="1">Belongs to the HicA mRNA interferase family.</text>
</comment>
<evidence type="ECO:0000256" key="8">
    <source>
        <dbReference type="SAM" id="MobiDB-lite"/>
    </source>
</evidence>
<dbReference type="InterPro" id="IPR012933">
    <property type="entry name" value="HicA_mRNA_interferase"/>
</dbReference>
<protein>
    <submittedName>
        <fullName evidence="9">Type II toxin-antitoxin system HicA family toxin</fullName>
    </submittedName>
</protein>
<keyword evidence="5" id="KW-0378">Hydrolase</keyword>
<evidence type="ECO:0000256" key="7">
    <source>
        <dbReference type="ARBA" id="ARBA00023016"/>
    </source>
</evidence>
<dbReference type="Pfam" id="PF07927">
    <property type="entry name" value="HicA_toxin"/>
    <property type="match status" value="1"/>
</dbReference>
<dbReference type="Gene3D" id="3.30.920.30">
    <property type="entry name" value="Hypothetical protein"/>
    <property type="match status" value="1"/>
</dbReference>
<gene>
    <name evidence="9" type="ORF">DWV00_24475</name>
</gene>
<dbReference type="GO" id="GO:0003729">
    <property type="term" value="F:mRNA binding"/>
    <property type="evidence" value="ECO:0007669"/>
    <property type="project" value="InterPro"/>
</dbReference>
<keyword evidence="10" id="KW-1185">Reference proteome</keyword>
<evidence type="ECO:0000256" key="3">
    <source>
        <dbReference type="ARBA" id="ARBA00022722"/>
    </source>
</evidence>
<keyword evidence="7" id="KW-0346">Stress response</keyword>
<name>A0A3D8JU66_9BURK</name>
<accession>A0A3D8JU66</accession>
<dbReference type="InterPro" id="IPR038570">
    <property type="entry name" value="HicA_sf"/>
</dbReference>
<keyword evidence="6" id="KW-0694">RNA-binding</keyword>
<keyword evidence="2" id="KW-1277">Toxin-antitoxin system</keyword>
<organism evidence="9 10">
    <name type="scientific">Trinickia dinghuensis</name>
    <dbReference type="NCBI Taxonomy" id="2291023"/>
    <lineage>
        <taxon>Bacteria</taxon>
        <taxon>Pseudomonadati</taxon>
        <taxon>Pseudomonadota</taxon>
        <taxon>Betaproteobacteria</taxon>
        <taxon>Burkholderiales</taxon>
        <taxon>Burkholderiaceae</taxon>
        <taxon>Trinickia</taxon>
    </lineage>
</organism>
<evidence type="ECO:0000256" key="6">
    <source>
        <dbReference type="ARBA" id="ARBA00022884"/>
    </source>
</evidence>
<evidence type="ECO:0000313" key="9">
    <source>
        <dbReference type="EMBL" id="RDU96265.1"/>
    </source>
</evidence>
<dbReference type="OrthoDB" id="9811409at2"/>
<evidence type="ECO:0000256" key="1">
    <source>
        <dbReference type="ARBA" id="ARBA00006620"/>
    </source>
</evidence>
<proteinExistence type="inferred from homology"/>
<feature type="compositionally biased region" description="Basic residues" evidence="8">
    <location>
        <begin position="25"/>
        <end position="35"/>
    </location>
</feature>
<evidence type="ECO:0000313" key="10">
    <source>
        <dbReference type="Proteomes" id="UP000256838"/>
    </source>
</evidence>
<reference evidence="9 10" key="1">
    <citation type="submission" date="2018-08" db="EMBL/GenBank/DDBJ databases">
        <title>Paraburkholderia sp. DHOM06 isolated from forest soil.</title>
        <authorList>
            <person name="Gao Z.-H."/>
            <person name="Qiu L.-H."/>
        </authorList>
    </citation>
    <scope>NUCLEOTIDE SEQUENCE [LARGE SCALE GENOMIC DNA]</scope>
    <source>
        <strain evidence="9 10">DHOM06</strain>
    </source>
</reference>
<comment type="caution">
    <text evidence="9">The sequence shown here is derived from an EMBL/GenBank/DDBJ whole genome shotgun (WGS) entry which is preliminary data.</text>
</comment>
<evidence type="ECO:0000256" key="5">
    <source>
        <dbReference type="ARBA" id="ARBA00022801"/>
    </source>
</evidence>
<keyword evidence="4" id="KW-0255">Endonuclease</keyword>
<evidence type="ECO:0000256" key="2">
    <source>
        <dbReference type="ARBA" id="ARBA00022649"/>
    </source>
</evidence>
<dbReference type="PANTHER" id="PTHR34873">
    <property type="entry name" value="SSR1766 PROTEIN"/>
    <property type="match status" value="1"/>
</dbReference>
<feature type="region of interest" description="Disordered" evidence="8">
    <location>
        <begin position="24"/>
        <end position="45"/>
    </location>
</feature>
<evidence type="ECO:0000256" key="4">
    <source>
        <dbReference type="ARBA" id="ARBA00022759"/>
    </source>
</evidence>
<dbReference type="SUPFAM" id="SSF54786">
    <property type="entry name" value="YcfA/nrd intein domain"/>
    <property type="match status" value="1"/>
</dbReference>
<keyword evidence="3" id="KW-0540">Nuclease</keyword>